<dbReference type="Proteomes" id="UP001293593">
    <property type="component" value="Unassembled WGS sequence"/>
</dbReference>
<reference evidence="2" key="1">
    <citation type="submission" date="2023-10" db="EMBL/GenBank/DDBJ databases">
        <title>Chromosome-level genome of the transformable northern wattle, Acacia crassicarpa.</title>
        <authorList>
            <person name="Massaro I."/>
            <person name="Sinha N.R."/>
            <person name="Poethig S."/>
            <person name="Leichty A.R."/>
        </authorList>
    </citation>
    <scope>NUCLEOTIDE SEQUENCE</scope>
    <source>
        <strain evidence="2">Acra3RX</strain>
        <tissue evidence="2">Leaf</tissue>
    </source>
</reference>
<dbReference type="AlphaFoldDB" id="A0AAE1JRM8"/>
<proteinExistence type="predicted"/>
<sequence length="78" mass="8851">MKPHSVSGEASRSNDSAKSIGDRLRRVYEAAVVAVSADSLKQPRIVPRNQTERRGWNHHERADDPIRTLMFLGSWNHT</sequence>
<evidence type="ECO:0000313" key="3">
    <source>
        <dbReference type="Proteomes" id="UP001293593"/>
    </source>
</evidence>
<gene>
    <name evidence="2" type="ORF">QN277_021645</name>
</gene>
<feature type="region of interest" description="Disordered" evidence="1">
    <location>
        <begin position="1"/>
        <end position="20"/>
    </location>
</feature>
<evidence type="ECO:0000256" key="1">
    <source>
        <dbReference type="SAM" id="MobiDB-lite"/>
    </source>
</evidence>
<keyword evidence="3" id="KW-1185">Reference proteome</keyword>
<comment type="caution">
    <text evidence="2">The sequence shown here is derived from an EMBL/GenBank/DDBJ whole genome shotgun (WGS) entry which is preliminary data.</text>
</comment>
<dbReference type="EMBL" id="JAWXYG010000005">
    <property type="protein sequence ID" value="KAK4273197.1"/>
    <property type="molecule type" value="Genomic_DNA"/>
</dbReference>
<accession>A0AAE1JRM8</accession>
<feature type="compositionally biased region" description="Polar residues" evidence="1">
    <location>
        <begin position="8"/>
        <end position="17"/>
    </location>
</feature>
<protein>
    <submittedName>
        <fullName evidence="2">Uncharacterized protein</fullName>
    </submittedName>
</protein>
<organism evidence="2 3">
    <name type="scientific">Acacia crassicarpa</name>
    <name type="common">northern wattle</name>
    <dbReference type="NCBI Taxonomy" id="499986"/>
    <lineage>
        <taxon>Eukaryota</taxon>
        <taxon>Viridiplantae</taxon>
        <taxon>Streptophyta</taxon>
        <taxon>Embryophyta</taxon>
        <taxon>Tracheophyta</taxon>
        <taxon>Spermatophyta</taxon>
        <taxon>Magnoliopsida</taxon>
        <taxon>eudicotyledons</taxon>
        <taxon>Gunneridae</taxon>
        <taxon>Pentapetalae</taxon>
        <taxon>rosids</taxon>
        <taxon>fabids</taxon>
        <taxon>Fabales</taxon>
        <taxon>Fabaceae</taxon>
        <taxon>Caesalpinioideae</taxon>
        <taxon>mimosoid clade</taxon>
        <taxon>Acacieae</taxon>
        <taxon>Acacia</taxon>
    </lineage>
</organism>
<evidence type="ECO:0000313" key="2">
    <source>
        <dbReference type="EMBL" id="KAK4273197.1"/>
    </source>
</evidence>
<name>A0AAE1JRM8_9FABA</name>